<proteinExistence type="predicted"/>
<dbReference type="Proteomes" id="UP001362999">
    <property type="component" value="Unassembled WGS sequence"/>
</dbReference>
<evidence type="ECO:0000313" key="3">
    <source>
        <dbReference type="EMBL" id="KAK6978155.1"/>
    </source>
</evidence>
<evidence type="ECO:0000259" key="2">
    <source>
        <dbReference type="Pfam" id="PF00501"/>
    </source>
</evidence>
<feature type="domain" description="AMP-dependent synthetase/ligase" evidence="2">
    <location>
        <begin position="94"/>
        <end position="262"/>
    </location>
</feature>
<gene>
    <name evidence="3" type="ORF">R3P38DRAFT_3470148</name>
</gene>
<comment type="caution">
    <text evidence="3">The sequence shown here is derived from an EMBL/GenBank/DDBJ whole genome shotgun (WGS) entry which is preliminary data.</text>
</comment>
<dbReference type="SUPFAM" id="SSF56801">
    <property type="entry name" value="Acetyl-CoA synthetase-like"/>
    <property type="match status" value="1"/>
</dbReference>
<dbReference type="InterPro" id="IPR042099">
    <property type="entry name" value="ANL_N_sf"/>
</dbReference>
<dbReference type="EMBL" id="JAWWNJ010000161">
    <property type="protein sequence ID" value="KAK6978155.1"/>
    <property type="molecule type" value="Genomic_DNA"/>
</dbReference>
<protein>
    <recommendedName>
        <fullName evidence="2">AMP-dependent synthetase/ligase domain-containing protein</fullName>
    </recommendedName>
</protein>
<keyword evidence="1" id="KW-0812">Transmembrane</keyword>
<keyword evidence="4" id="KW-1185">Reference proteome</keyword>
<keyword evidence="1" id="KW-1133">Transmembrane helix</keyword>
<dbReference type="Pfam" id="PF00501">
    <property type="entry name" value="AMP-binding"/>
    <property type="match status" value="1"/>
</dbReference>
<dbReference type="GO" id="GO:0031956">
    <property type="term" value="F:medium-chain fatty acid-CoA ligase activity"/>
    <property type="evidence" value="ECO:0007669"/>
    <property type="project" value="TreeGrafter"/>
</dbReference>
<dbReference type="InterPro" id="IPR000873">
    <property type="entry name" value="AMP-dep_synth/lig_dom"/>
</dbReference>
<dbReference type="Gene3D" id="3.40.50.12780">
    <property type="entry name" value="N-terminal domain of ligase-like"/>
    <property type="match status" value="1"/>
</dbReference>
<evidence type="ECO:0000256" key="1">
    <source>
        <dbReference type="SAM" id="Phobius"/>
    </source>
</evidence>
<dbReference type="AlphaFoldDB" id="A0AAV9ZDQ2"/>
<dbReference type="GO" id="GO:0006631">
    <property type="term" value="P:fatty acid metabolic process"/>
    <property type="evidence" value="ECO:0007669"/>
    <property type="project" value="TreeGrafter"/>
</dbReference>
<reference evidence="3 4" key="1">
    <citation type="journal article" date="2024" name="J Genomics">
        <title>Draft genome sequencing and assembly of Favolaschia claudopus CIRM-BRFM 2984 isolated from oak limbs.</title>
        <authorList>
            <person name="Navarro D."/>
            <person name="Drula E."/>
            <person name="Chaduli D."/>
            <person name="Cazenave R."/>
            <person name="Ahrendt S."/>
            <person name="Wang J."/>
            <person name="Lipzen A."/>
            <person name="Daum C."/>
            <person name="Barry K."/>
            <person name="Grigoriev I.V."/>
            <person name="Favel A."/>
            <person name="Rosso M.N."/>
            <person name="Martin F."/>
        </authorList>
    </citation>
    <scope>NUCLEOTIDE SEQUENCE [LARGE SCALE GENOMIC DNA]</scope>
    <source>
        <strain evidence="3 4">CIRM-BRFM 2984</strain>
    </source>
</reference>
<dbReference type="PANTHER" id="PTHR43201">
    <property type="entry name" value="ACYL-COA SYNTHETASE"/>
    <property type="match status" value="1"/>
</dbReference>
<sequence>MASPLSFLRGLQPSSPDHSLGDTLAAALTSQNNIATLLDCLPDSPRPALYDSDPARAPLDHASLRSFVQHFALPFSSSSSSPSRLDANPKRNRLGPNTRVLLLLPTGPLNALALLAISAYHTCAPVNAACTPAELREDAVRLGARVLVTTLEDARRLEVERLEGIEVVLVRGREGGMAGLFDMCLYDDEGGEAKASDASPPTQLHSLTDQCLILHTSGTSGKKKVVPYSLLSLIVGTCAVVESWDLREEDVNCGFAFLSLSLLFLAFYLYVYIFRVLVLDSRLSFFLQALFLLLSSRHRQYVRAAD</sequence>
<organism evidence="3 4">
    <name type="scientific">Favolaschia claudopus</name>
    <dbReference type="NCBI Taxonomy" id="2862362"/>
    <lineage>
        <taxon>Eukaryota</taxon>
        <taxon>Fungi</taxon>
        <taxon>Dikarya</taxon>
        <taxon>Basidiomycota</taxon>
        <taxon>Agaricomycotina</taxon>
        <taxon>Agaricomycetes</taxon>
        <taxon>Agaricomycetidae</taxon>
        <taxon>Agaricales</taxon>
        <taxon>Marasmiineae</taxon>
        <taxon>Mycenaceae</taxon>
        <taxon>Favolaschia</taxon>
    </lineage>
</organism>
<name>A0AAV9ZDQ2_9AGAR</name>
<keyword evidence="1" id="KW-0472">Membrane</keyword>
<evidence type="ECO:0000313" key="4">
    <source>
        <dbReference type="Proteomes" id="UP001362999"/>
    </source>
</evidence>
<accession>A0AAV9ZDQ2</accession>
<dbReference type="PANTHER" id="PTHR43201:SF10">
    <property type="entry name" value="CARRIER DOMAIN-CONTAINING PROTEIN"/>
    <property type="match status" value="1"/>
</dbReference>
<feature type="transmembrane region" description="Helical" evidence="1">
    <location>
        <begin position="251"/>
        <end position="270"/>
    </location>
</feature>